<comment type="caution">
    <text evidence="8">The sequence shown here is derived from an EMBL/GenBank/DDBJ whole genome shotgun (WGS) entry which is preliminary data.</text>
</comment>
<feature type="transmembrane region" description="Helical" evidence="7">
    <location>
        <begin position="335"/>
        <end position="353"/>
    </location>
</feature>
<dbReference type="RefSeq" id="WP_118912341.1">
    <property type="nucleotide sequence ID" value="NZ_CBCRVH010000027.1"/>
</dbReference>
<evidence type="ECO:0000256" key="6">
    <source>
        <dbReference type="SAM" id="MobiDB-lite"/>
    </source>
</evidence>
<protein>
    <submittedName>
        <fullName evidence="8">NarK/NasA family nitrate transporter</fullName>
    </submittedName>
</protein>
<comment type="subcellular location">
    <subcellularLocation>
        <location evidence="1">Membrane</location>
        <topology evidence="1">Multi-pass membrane protein</topology>
    </subcellularLocation>
</comment>
<dbReference type="SUPFAM" id="SSF103473">
    <property type="entry name" value="MFS general substrate transporter"/>
    <property type="match status" value="1"/>
</dbReference>
<feature type="transmembrane region" description="Helical" evidence="7">
    <location>
        <begin position="96"/>
        <end position="114"/>
    </location>
</feature>
<proteinExistence type="inferred from homology"/>
<dbReference type="Gene3D" id="1.20.1250.20">
    <property type="entry name" value="MFS general substrate transporter like domains"/>
    <property type="match status" value="1"/>
</dbReference>
<feature type="transmembrane region" description="Helical" evidence="7">
    <location>
        <begin position="190"/>
        <end position="214"/>
    </location>
</feature>
<evidence type="ECO:0000256" key="5">
    <source>
        <dbReference type="ARBA" id="ARBA00023136"/>
    </source>
</evidence>
<dbReference type="EMBL" id="QWLM01000001">
    <property type="protein sequence ID" value="RHW48188.1"/>
    <property type="molecule type" value="Genomic_DNA"/>
</dbReference>
<organism evidence="8 9">
    <name type="scientific">Dermacoccus abyssi</name>
    <dbReference type="NCBI Taxonomy" id="322596"/>
    <lineage>
        <taxon>Bacteria</taxon>
        <taxon>Bacillati</taxon>
        <taxon>Actinomycetota</taxon>
        <taxon>Actinomycetes</taxon>
        <taxon>Micrococcales</taxon>
        <taxon>Dermacoccaceae</taxon>
        <taxon>Dermacoccus</taxon>
    </lineage>
</organism>
<dbReference type="Proteomes" id="UP000285376">
    <property type="component" value="Unassembled WGS sequence"/>
</dbReference>
<evidence type="ECO:0000313" key="8">
    <source>
        <dbReference type="EMBL" id="RHW48188.1"/>
    </source>
</evidence>
<keyword evidence="4 7" id="KW-1133">Transmembrane helix</keyword>
<feature type="transmembrane region" description="Helical" evidence="7">
    <location>
        <begin position="406"/>
        <end position="429"/>
    </location>
</feature>
<keyword evidence="5 7" id="KW-0472">Membrane</keyword>
<feature type="transmembrane region" description="Helical" evidence="7">
    <location>
        <begin position="305"/>
        <end position="323"/>
    </location>
</feature>
<feature type="transmembrane region" description="Helical" evidence="7">
    <location>
        <begin position="126"/>
        <end position="145"/>
    </location>
</feature>
<feature type="region of interest" description="Disordered" evidence="6">
    <location>
        <begin position="1"/>
        <end position="22"/>
    </location>
</feature>
<evidence type="ECO:0000256" key="7">
    <source>
        <dbReference type="SAM" id="Phobius"/>
    </source>
</evidence>
<dbReference type="GO" id="GO:0016020">
    <property type="term" value="C:membrane"/>
    <property type="evidence" value="ECO:0007669"/>
    <property type="project" value="UniProtKB-SubCell"/>
</dbReference>
<dbReference type="Pfam" id="PF07690">
    <property type="entry name" value="MFS_1"/>
    <property type="match status" value="1"/>
</dbReference>
<feature type="transmembrane region" description="Helical" evidence="7">
    <location>
        <begin position="359"/>
        <end position="376"/>
    </location>
</feature>
<reference evidence="8 9" key="1">
    <citation type="submission" date="2018-08" db="EMBL/GenBank/DDBJ databases">
        <title>Whole genome sequence analysis of Dermacoccus abyssi bacteria isolated from Deep Mariana trench Micromonospora spp reveals genes involved in the environmental adaptation and production of secondary metabolites.</title>
        <authorList>
            <person name="Abdel-Mageed W.M."/>
            <person name="Lehri B."/>
            <person name="Nouioui I."/>
            <person name="Goodfellow I."/>
            <person name="Jaspars M."/>
            <person name="Karlyshev A."/>
        </authorList>
    </citation>
    <scope>NUCLEOTIDE SEQUENCE [LARGE SCALE GENOMIC DNA]</scope>
    <source>
        <strain evidence="8 9">MT1.1</strain>
    </source>
</reference>
<evidence type="ECO:0000256" key="2">
    <source>
        <dbReference type="ARBA" id="ARBA00008432"/>
    </source>
</evidence>
<feature type="transmembrane region" description="Helical" evidence="7">
    <location>
        <begin position="449"/>
        <end position="468"/>
    </location>
</feature>
<feature type="transmembrane region" description="Helical" evidence="7">
    <location>
        <begin position="226"/>
        <end position="245"/>
    </location>
</feature>
<feature type="transmembrane region" description="Helical" evidence="7">
    <location>
        <begin position="151"/>
        <end position="169"/>
    </location>
</feature>
<sequence>MTLAHRGDSPTATAAATPAPAARFTRRAGRWIDDWDPENAAQWGHHGGAQTARHNLAISVFAEFLGFGVFALWGIVVPQLATYGYTGSAALSETQQFWLLSIPTLVGASLRIPYTFAVPRFGGRNWTIVSALLLLLPAVGLALAVGQHASFGVLLAVAALAGFGGGNFASSMTNISFFYRSSEKGKALGLNAAGGNLGTAAVQFAIPLVVTWGATTAVTGAQVPNLPLAGWIFVPFILLAALLAWRSMDNLSVIAGSGDRGGFEMASRARHTWILAFLYVGTFGSFIGFAGVFPKIMSDAFPAHGLKLAFLGALVGSLTRPLGGVIADRVGGWRVTVVSFVAMAFGALGAIQALQGKNFGLFMAAFLLLFVFTGIGNGSIYRMIPAVFDATATDTTDDGRRRTRRAAAGAIGIVGAVGAFGGFVVPQMFALSKASSISAIAPKGTIVPALYGIIALYLVMAFVAWFAYGRRCAGLGDAGQVGI</sequence>
<evidence type="ECO:0000256" key="4">
    <source>
        <dbReference type="ARBA" id="ARBA00022989"/>
    </source>
</evidence>
<keyword evidence="3 7" id="KW-0812">Transmembrane</keyword>
<evidence type="ECO:0000256" key="1">
    <source>
        <dbReference type="ARBA" id="ARBA00004141"/>
    </source>
</evidence>
<gene>
    <name evidence="8" type="ORF">D1832_01625</name>
</gene>
<accession>A0A417ZC18</accession>
<feature type="transmembrane region" description="Helical" evidence="7">
    <location>
        <begin position="56"/>
        <end position="76"/>
    </location>
</feature>
<name>A0A417ZC18_9MICO</name>
<feature type="compositionally biased region" description="Low complexity" evidence="6">
    <location>
        <begin position="10"/>
        <end position="22"/>
    </location>
</feature>
<dbReference type="AlphaFoldDB" id="A0A417ZC18"/>
<dbReference type="InterPro" id="IPR011701">
    <property type="entry name" value="MFS"/>
</dbReference>
<dbReference type="InterPro" id="IPR044772">
    <property type="entry name" value="NO3_transporter"/>
</dbReference>
<comment type="similarity">
    <text evidence="2">Belongs to the major facilitator superfamily. Nitrate/nitrite porter (TC 2.A.1.8) family.</text>
</comment>
<feature type="transmembrane region" description="Helical" evidence="7">
    <location>
        <begin position="273"/>
        <end position="293"/>
    </location>
</feature>
<evidence type="ECO:0000256" key="3">
    <source>
        <dbReference type="ARBA" id="ARBA00022692"/>
    </source>
</evidence>
<dbReference type="PANTHER" id="PTHR23515">
    <property type="entry name" value="HIGH-AFFINITY NITRATE TRANSPORTER 2.3"/>
    <property type="match status" value="1"/>
</dbReference>
<dbReference type="InterPro" id="IPR036259">
    <property type="entry name" value="MFS_trans_sf"/>
</dbReference>
<evidence type="ECO:0000313" key="9">
    <source>
        <dbReference type="Proteomes" id="UP000285376"/>
    </source>
</evidence>
<dbReference type="GO" id="GO:0015112">
    <property type="term" value="F:nitrate transmembrane transporter activity"/>
    <property type="evidence" value="ECO:0007669"/>
    <property type="project" value="InterPro"/>
</dbReference>